<keyword evidence="17" id="KW-1185">Reference proteome</keyword>
<dbReference type="GO" id="GO:0004519">
    <property type="term" value="F:endonuclease activity"/>
    <property type="evidence" value="ECO:0007669"/>
    <property type="project" value="UniProtKB-KW"/>
</dbReference>
<dbReference type="GO" id="GO:0003723">
    <property type="term" value="F:RNA binding"/>
    <property type="evidence" value="ECO:0007669"/>
    <property type="project" value="UniProtKB-KW"/>
</dbReference>
<evidence type="ECO:0000256" key="1">
    <source>
        <dbReference type="ARBA" id="ARBA00022578"/>
    </source>
</evidence>
<evidence type="ECO:0000256" key="2">
    <source>
        <dbReference type="ARBA" id="ARBA00022695"/>
    </source>
</evidence>
<evidence type="ECO:0000256" key="14">
    <source>
        <dbReference type="ARBA" id="ARBA00049244"/>
    </source>
</evidence>
<name>A0A9Q3BAI9_9BASI</name>
<evidence type="ECO:0000256" key="10">
    <source>
        <dbReference type="ARBA" id="ARBA00022918"/>
    </source>
</evidence>
<keyword evidence="11" id="KW-0239">DNA-directed DNA polymerase</keyword>
<evidence type="ECO:0000256" key="4">
    <source>
        <dbReference type="ARBA" id="ARBA00022723"/>
    </source>
</evidence>
<keyword evidence="3" id="KW-0540">Nuclease</keyword>
<dbReference type="GO" id="GO:0016787">
    <property type="term" value="F:hydrolase activity"/>
    <property type="evidence" value="ECO:0007669"/>
    <property type="project" value="UniProtKB-KW"/>
</dbReference>
<dbReference type="GO" id="GO:0005634">
    <property type="term" value="C:nucleus"/>
    <property type="evidence" value="ECO:0007669"/>
    <property type="project" value="UniProtKB-ARBA"/>
</dbReference>
<keyword evidence="2" id="KW-0548">Nucleotidyltransferase</keyword>
<comment type="caution">
    <text evidence="16">The sequence shown here is derived from an EMBL/GenBank/DDBJ whole genome shotgun (WGS) entry which is preliminary data.</text>
</comment>
<feature type="domain" description="Integrase catalytic" evidence="15">
    <location>
        <begin position="1"/>
        <end position="95"/>
    </location>
</feature>
<evidence type="ECO:0000256" key="8">
    <source>
        <dbReference type="ARBA" id="ARBA00022884"/>
    </source>
</evidence>
<dbReference type="PANTHER" id="PTHR42648">
    <property type="entry name" value="TRANSPOSASE, PUTATIVE-RELATED"/>
    <property type="match status" value="1"/>
</dbReference>
<keyword evidence="9" id="KW-0229">DNA integration</keyword>
<dbReference type="PROSITE" id="PS50994">
    <property type="entry name" value="INTEGRASE"/>
    <property type="match status" value="1"/>
</dbReference>
<evidence type="ECO:0000256" key="11">
    <source>
        <dbReference type="ARBA" id="ARBA00022932"/>
    </source>
</evidence>
<keyword evidence="5" id="KW-0255">Endonuclease</keyword>
<keyword evidence="12" id="KW-0233">DNA recombination</keyword>
<dbReference type="GO" id="GO:0046872">
    <property type="term" value="F:metal ion binding"/>
    <property type="evidence" value="ECO:0007669"/>
    <property type="project" value="UniProtKB-KW"/>
</dbReference>
<keyword evidence="4" id="KW-0479">Metal-binding</keyword>
<dbReference type="GO" id="GO:0032196">
    <property type="term" value="P:transposition"/>
    <property type="evidence" value="ECO:0007669"/>
    <property type="project" value="UniProtKB-KW"/>
</dbReference>
<dbReference type="Gene3D" id="3.30.420.10">
    <property type="entry name" value="Ribonuclease H-like superfamily/Ribonuclease H"/>
    <property type="match status" value="1"/>
</dbReference>
<dbReference type="OrthoDB" id="7691805at2759"/>
<protein>
    <recommendedName>
        <fullName evidence="15">Integrase catalytic domain-containing protein</fullName>
    </recommendedName>
</protein>
<evidence type="ECO:0000256" key="13">
    <source>
        <dbReference type="ARBA" id="ARBA00048173"/>
    </source>
</evidence>
<sequence>MSYWGGEFVNEKFKKLAEDCGFTHILSPPSTPEHDGYAERCNCTILEKARCLMSMENLPNHYWAKAVNTAVFLSNLSPTPSWGNKLPYQLWNNRLPRLSRLRTFGCFENENTSYRILRLADLKAVITRDAIFNENIFLCVLGGRSKIPWTVSEISKQPTENLVSSDVEPHVFPPAINCSEPAETTEQILTHTNDLLEETAFEEAGASHTQTEAESTCNDEHLVDQQQNLKAKGHWTMPSDADHLQL</sequence>
<dbReference type="GO" id="GO:0015074">
    <property type="term" value="P:DNA integration"/>
    <property type="evidence" value="ECO:0007669"/>
    <property type="project" value="UniProtKB-KW"/>
</dbReference>
<keyword evidence="11" id="KW-0808">Transferase</keyword>
<reference evidence="16" key="1">
    <citation type="submission" date="2021-03" db="EMBL/GenBank/DDBJ databases">
        <title>Draft genome sequence of rust myrtle Austropuccinia psidii MF-1, a brazilian biotype.</title>
        <authorList>
            <person name="Quecine M.C."/>
            <person name="Pachon D.M.R."/>
            <person name="Bonatelli M.L."/>
            <person name="Correr F.H."/>
            <person name="Franceschini L.M."/>
            <person name="Leite T.F."/>
            <person name="Margarido G.R.A."/>
            <person name="Almeida C.A."/>
            <person name="Ferrarezi J.A."/>
            <person name="Labate C.A."/>
        </authorList>
    </citation>
    <scope>NUCLEOTIDE SEQUENCE</scope>
    <source>
        <strain evidence="16">MF-1</strain>
    </source>
</reference>
<evidence type="ECO:0000256" key="12">
    <source>
        <dbReference type="ARBA" id="ARBA00023172"/>
    </source>
</evidence>
<evidence type="ECO:0000256" key="6">
    <source>
        <dbReference type="ARBA" id="ARBA00022801"/>
    </source>
</evidence>
<dbReference type="InterPro" id="IPR012337">
    <property type="entry name" value="RNaseH-like_sf"/>
</dbReference>
<evidence type="ECO:0000259" key="15">
    <source>
        <dbReference type="PROSITE" id="PS50994"/>
    </source>
</evidence>
<keyword evidence="8" id="KW-0694">RNA-binding</keyword>
<dbReference type="EMBL" id="AVOT02000239">
    <property type="protein sequence ID" value="MBW0461881.1"/>
    <property type="molecule type" value="Genomic_DNA"/>
</dbReference>
<comment type="catalytic activity">
    <reaction evidence="14">
        <text>DNA(n) + a 2'-deoxyribonucleoside 5'-triphosphate = DNA(n+1) + diphosphate</text>
        <dbReference type="Rhea" id="RHEA:22508"/>
        <dbReference type="Rhea" id="RHEA-COMP:17339"/>
        <dbReference type="Rhea" id="RHEA-COMP:17340"/>
        <dbReference type="ChEBI" id="CHEBI:33019"/>
        <dbReference type="ChEBI" id="CHEBI:61560"/>
        <dbReference type="ChEBI" id="CHEBI:173112"/>
        <dbReference type="EC" id="2.7.7.7"/>
    </reaction>
</comment>
<dbReference type="InterPro" id="IPR001584">
    <property type="entry name" value="Integrase_cat-core"/>
</dbReference>
<evidence type="ECO:0000313" key="16">
    <source>
        <dbReference type="EMBL" id="MBW0461881.1"/>
    </source>
</evidence>
<dbReference type="PANTHER" id="PTHR42648:SF11">
    <property type="entry name" value="TRANSPOSON TY4-P GAG-POL POLYPROTEIN"/>
    <property type="match status" value="1"/>
</dbReference>
<dbReference type="InterPro" id="IPR036397">
    <property type="entry name" value="RNaseH_sf"/>
</dbReference>
<keyword evidence="1" id="KW-0815">Transposition</keyword>
<dbReference type="AlphaFoldDB" id="A0A9Q3BAI9"/>
<keyword evidence="10" id="KW-0695">RNA-directed DNA polymerase</keyword>
<evidence type="ECO:0000313" key="17">
    <source>
        <dbReference type="Proteomes" id="UP000765509"/>
    </source>
</evidence>
<evidence type="ECO:0000256" key="7">
    <source>
        <dbReference type="ARBA" id="ARBA00022842"/>
    </source>
</evidence>
<dbReference type="GO" id="GO:0003964">
    <property type="term" value="F:RNA-directed DNA polymerase activity"/>
    <property type="evidence" value="ECO:0007669"/>
    <property type="project" value="UniProtKB-KW"/>
</dbReference>
<keyword evidence="7" id="KW-0460">Magnesium</keyword>
<dbReference type="InterPro" id="IPR039537">
    <property type="entry name" value="Retrotran_Ty1/copia-like"/>
</dbReference>
<dbReference type="GO" id="GO:0003887">
    <property type="term" value="F:DNA-directed DNA polymerase activity"/>
    <property type="evidence" value="ECO:0007669"/>
    <property type="project" value="UniProtKB-KW"/>
</dbReference>
<evidence type="ECO:0000256" key="5">
    <source>
        <dbReference type="ARBA" id="ARBA00022759"/>
    </source>
</evidence>
<dbReference type="Proteomes" id="UP000765509">
    <property type="component" value="Unassembled WGS sequence"/>
</dbReference>
<organism evidence="16 17">
    <name type="scientific">Austropuccinia psidii MF-1</name>
    <dbReference type="NCBI Taxonomy" id="1389203"/>
    <lineage>
        <taxon>Eukaryota</taxon>
        <taxon>Fungi</taxon>
        <taxon>Dikarya</taxon>
        <taxon>Basidiomycota</taxon>
        <taxon>Pucciniomycotina</taxon>
        <taxon>Pucciniomycetes</taxon>
        <taxon>Pucciniales</taxon>
        <taxon>Sphaerophragmiaceae</taxon>
        <taxon>Austropuccinia</taxon>
    </lineage>
</organism>
<keyword evidence="6" id="KW-0378">Hydrolase</keyword>
<dbReference type="GO" id="GO:0006310">
    <property type="term" value="P:DNA recombination"/>
    <property type="evidence" value="ECO:0007669"/>
    <property type="project" value="UniProtKB-KW"/>
</dbReference>
<dbReference type="SUPFAM" id="SSF53098">
    <property type="entry name" value="Ribonuclease H-like"/>
    <property type="match status" value="1"/>
</dbReference>
<gene>
    <name evidence="16" type="ORF">O181_001596</name>
</gene>
<evidence type="ECO:0000256" key="9">
    <source>
        <dbReference type="ARBA" id="ARBA00022908"/>
    </source>
</evidence>
<proteinExistence type="predicted"/>
<accession>A0A9Q3BAI9</accession>
<evidence type="ECO:0000256" key="3">
    <source>
        <dbReference type="ARBA" id="ARBA00022722"/>
    </source>
</evidence>
<comment type="catalytic activity">
    <reaction evidence="13">
        <text>DNA(n) + a 2'-deoxyribonucleoside 5'-triphosphate = DNA(n+1) + diphosphate</text>
        <dbReference type="Rhea" id="RHEA:22508"/>
        <dbReference type="Rhea" id="RHEA-COMP:17339"/>
        <dbReference type="Rhea" id="RHEA-COMP:17340"/>
        <dbReference type="ChEBI" id="CHEBI:33019"/>
        <dbReference type="ChEBI" id="CHEBI:61560"/>
        <dbReference type="ChEBI" id="CHEBI:173112"/>
        <dbReference type="EC" id="2.7.7.49"/>
    </reaction>
</comment>